<evidence type="ECO:0000313" key="3">
    <source>
        <dbReference type="EMBL" id="TVY47291.1"/>
    </source>
</evidence>
<keyword evidence="2" id="KW-0812">Transmembrane</keyword>
<protein>
    <submittedName>
        <fullName evidence="3">Uncharacterized protein</fullName>
    </submittedName>
</protein>
<keyword evidence="4" id="KW-1185">Reference proteome</keyword>
<keyword evidence="2" id="KW-1133">Transmembrane helix</keyword>
<feature type="region of interest" description="Disordered" evidence="1">
    <location>
        <begin position="127"/>
        <end position="164"/>
    </location>
</feature>
<dbReference type="EMBL" id="QGMI01000100">
    <property type="protein sequence ID" value="TVY47291.1"/>
    <property type="molecule type" value="Genomic_DNA"/>
</dbReference>
<feature type="compositionally biased region" description="Polar residues" evidence="1">
    <location>
        <begin position="137"/>
        <end position="150"/>
    </location>
</feature>
<feature type="transmembrane region" description="Helical" evidence="2">
    <location>
        <begin position="12"/>
        <end position="33"/>
    </location>
</feature>
<comment type="caution">
    <text evidence="3">The sequence shown here is derived from an EMBL/GenBank/DDBJ whole genome shotgun (WGS) entry which is preliminary data.</text>
</comment>
<sequence length="164" mass="18898">MQLVQDWSSPFIIFYLAFFSLAFVAFIIGAVALSNHWKLQEAAERQILHREESLRPLAEPFQRRRSKRLASLLNMDHVMTENMLRDSQLDTVMHDNIHSFNTNGHIQNGFVDPRALESTELSGTHNRFPRIADDETPSQSQHSSEITTQTTHRKLPFQQVAVTI</sequence>
<dbReference type="AlphaFoldDB" id="A0A8H8S5K0"/>
<name>A0A8H8S5K0_9HELO</name>
<organism evidence="3 4">
    <name type="scientific">Lachnellula occidentalis</name>
    <dbReference type="NCBI Taxonomy" id="215460"/>
    <lineage>
        <taxon>Eukaryota</taxon>
        <taxon>Fungi</taxon>
        <taxon>Dikarya</taxon>
        <taxon>Ascomycota</taxon>
        <taxon>Pezizomycotina</taxon>
        <taxon>Leotiomycetes</taxon>
        <taxon>Helotiales</taxon>
        <taxon>Lachnaceae</taxon>
        <taxon>Lachnellula</taxon>
    </lineage>
</organism>
<evidence type="ECO:0000313" key="4">
    <source>
        <dbReference type="Proteomes" id="UP000443090"/>
    </source>
</evidence>
<evidence type="ECO:0000256" key="1">
    <source>
        <dbReference type="SAM" id="MobiDB-lite"/>
    </source>
</evidence>
<dbReference type="Proteomes" id="UP000443090">
    <property type="component" value="Unassembled WGS sequence"/>
</dbReference>
<evidence type="ECO:0000256" key="2">
    <source>
        <dbReference type="SAM" id="Phobius"/>
    </source>
</evidence>
<accession>A0A8H8S5K0</accession>
<gene>
    <name evidence="3" type="ORF">LOCC1_G002854</name>
</gene>
<proteinExistence type="predicted"/>
<reference evidence="3 4" key="1">
    <citation type="submission" date="2018-05" db="EMBL/GenBank/DDBJ databases">
        <title>Genome sequencing and assembly of the regulated plant pathogen Lachnellula willkommii and related sister species for the development of diagnostic species identification markers.</title>
        <authorList>
            <person name="Giroux E."/>
            <person name="Bilodeau G."/>
        </authorList>
    </citation>
    <scope>NUCLEOTIDE SEQUENCE [LARGE SCALE GENOMIC DNA]</scope>
    <source>
        <strain evidence="3 4">CBS 160.35</strain>
    </source>
</reference>
<keyword evidence="2" id="KW-0472">Membrane</keyword>